<dbReference type="Pfam" id="PF21206">
    <property type="entry name" value="Roquin_1_2-like_ROQ"/>
    <property type="match status" value="1"/>
</dbReference>
<dbReference type="GO" id="GO:0003729">
    <property type="term" value="F:mRNA binding"/>
    <property type="evidence" value="ECO:0007669"/>
    <property type="project" value="TreeGrafter"/>
</dbReference>
<dbReference type="PROSITE" id="PS00518">
    <property type="entry name" value="ZF_RING_1"/>
    <property type="match status" value="1"/>
</dbReference>
<dbReference type="GO" id="GO:0061630">
    <property type="term" value="F:ubiquitin protein ligase activity"/>
    <property type="evidence" value="ECO:0007669"/>
    <property type="project" value="UniProtKB-EC"/>
</dbReference>
<dbReference type="Gene3D" id="3.30.40.10">
    <property type="entry name" value="Zinc/RING finger domain, C3HC4 (zinc finger)"/>
    <property type="match status" value="1"/>
</dbReference>
<feature type="region of interest" description="Disordered" evidence="9">
    <location>
        <begin position="747"/>
        <end position="780"/>
    </location>
</feature>
<proteinExistence type="predicted"/>
<dbReference type="SUPFAM" id="SSF90229">
    <property type="entry name" value="CCCH zinc finger"/>
    <property type="match status" value="1"/>
</dbReference>
<evidence type="ECO:0000256" key="9">
    <source>
        <dbReference type="SAM" id="MobiDB-lite"/>
    </source>
</evidence>
<dbReference type="CDD" id="cd16638">
    <property type="entry name" value="mRING-HC-C3HC3D_Roquin"/>
    <property type="match status" value="1"/>
</dbReference>
<dbReference type="Pfam" id="PF18386">
    <property type="entry name" value="ROQ_II"/>
    <property type="match status" value="1"/>
</dbReference>
<evidence type="ECO:0000259" key="10">
    <source>
        <dbReference type="PROSITE" id="PS50089"/>
    </source>
</evidence>
<dbReference type="GO" id="GO:0000288">
    <property type="term" value="P:nuclear-transcribed mRNA catabolic process, deadenylation-dependent decay"/>
    <property type="evidence" value="ECO:0007669"/>
    <property type="project" value="TreeGrafter"/>
</dbReference>
<evidence type="ECO:0000256" key="2">
    <source>
        <dbReference type="ARBA" id="ARBA00004201"/>
    </source>
</evidence>
<dbReference type="InterPro" id="IPR041523">
    <property type="entry name" value="ROQ_II"/>
</dbReference>
<dbReference type="Gene3D" id="4.10.1000.10">
    <property type="entry name" value="Zinc finger, CCCH-type"/>
    <property type="match status" value="1"/>
</dbReference>
<dbReference type="InterPro" id="IPR001841">
    <property type="entry name" value="Znf_RING"/>
</dbReference>
<dbReference type="Pfam" id="PF00642">
    <property type="entry name" value="zf-CCCH"/>
    <property type="match status" value="1"/>
</dbReference>
<evidence type="ECO:0000256" key="7">
    <source>
        <dbReference type="ARBA" id="ARBA00022833"/>
    </source>
</evidence>
<feature type="compositionally biased region" description="Low complexity" evidence="9">
    <location>
        <begin position="943"/>
        <end position="977"/>
    </location>
</feature>
<evidence type="ECO:0000256" key="1">
    <source>
        <dbReference type="ARBA" id="ARBA00000900"/>
    </source>
</evidence>
<evidence type="ECO:0000256" key="6">
    <source>
        <dbReference type="ARBA" id="ARBA00022771"/>
    </source>
</evidence>
<dbReference type="PROSITE" id="PS50089">
    <property type="entry name" value="ZF_RING_2"/>
    <property type="match status" value="1"/>
</dbReference>
<dbReference type="InterPro" id="IPR017907">
    <property type="entry name" value="Znf_RING_CS"/>
</dbReference>
<dbReference type="GO" id="GO:0006511">
    <property type="term" value="P:ubiquitin-dependent protein catabolic process"/>
    <property type="evidence" value="ECO:0007669"/>
    <property type="project" value="TreeGrafter"/>
</dbReference>
<dbReference type="EMBL" id="JRES01000240">
    <property type="protein sequence ID" value="KNC33038.1"/>
    <property type="molecule type" value="Genomic_DNA"/>
</dbReference>
<dbReference type="GO" id="GO:0008270">
    <property type="term" value="F:zinc ion binding"/>
    <property type="evidence" value="ECO:0007669"/>
    <property type="project" value="UniProtKB-KW"/>
</dbReference>
<keyword evidence="6 8" id="KW-0863">Zinc-finger</keyword>
<dbReference type="PANTHER" id="PTHR13139">
    <property type="entry name" value="RING FINGER AND CCCH-TYPE ZINC FINGER DOMAIN-CONTAINING PROTEIN"/>
    <property type="match status" value="1"/>
</dbReference>
<dbReference type="PANTHER" id="PTHR13139:SF54">
    <property type="entry name" value="RING-TYPE E3 UBIQUITIN TRANSFERASE"/>
    <property type="match status" value="1"/>
</dbReference>
<evidence type="ECO:0000259" key="11">
    <source>
        <dbReference type="PROSITE" id="PS50103"/>
    </source>
</evidence>
<dbReference type="Gene3D" id="1.20.120.1790">
    <property type="match status" value="1"/>
</dbReference>
<dbReference type="AlphaFoldDB" id="A0A0L0CL02"/>
<feature type="compositionally biased region" description="Polar residues" evidence="9">
    <location>
        <begin position="747"/>
        <end position="770"/>
    </location>
</feature>
<evidence type="ECO:0000313" key="13">
    <source>
        <dbReference type="Proteomes" id="UP000037069"/>
    </source>
</evidence>
<dbReference type="InterPro" id="IPR013083">
    <property type="entry name" value="Znf_RING/FYVE/PHD"/>
</dbReference>
<accession>A0A0L0CL02</accession>
<feature type="region of interest" description="Disordered" evidence="9">
    <location>
        <begin position="1231"/>
        <end position="1250"/>
    </location>
</feature>
<dbReference type="GO" id="GO:0000932">
    <property type="term" value="C:P-body"/>
    <property type="evidence" value="ECO:0007669"/>
    <property type="project" value="UniProtKB-SubCell"/>
</dbReference>
<dbReference type="Pfam" id="PF14634">
    <property type="entry name" value="zf-RING_5"/>
    <property type="match status" value="1"/>
</dbReference>
<feature type="region of interest" description="Disordered" evidence="9">
    <location>
        <begin position="77"/>
        <end position="162"/>
    </location>
</feature>
<dbReference type="Proteomes" id="UP000037069">
    <property type="component" value="Unassembled WGS sequence"/>
</dbReference>
<evidence type="ECO:0000256" key="8">
    <source>
        <dbReference type="PROSITE-ProRule" id="PRU00723"/>
    </source>
</evidence>
<gene>
    <name evidence="12" type="ORF">FF38_07142</name>
</gene>
<dbReference type="GO" id="GO:0003725">
    <property type="term" value="F:double-stranded RNA binding"/>
    <property type="evidence" value="ECO:0007669"/>
    <property type="project" value="TreeGrafter"/>
</dbReference>
<dbReference type="GO" id="GO:0000209">
    <property type="term" value="P:protein polyubiquitination"/>
    <property type="evidence" value="ECO:0007669"/>
    <property type="project" value="TreeGrafter"/>
</dbReference>
<feature type="domain" description="RING-type" evidence="10">
    <location>
        <begin position="14"/>
        <end position="54"/>
    </location>
</feature>
<dbReference type="InterPro" id="IPR036855">
    <property type="entry name" value="Znf_CCCH_sf"/>
</dbReference>
<dbReference type="GO" id="GO:0010494">
    <property type="term" value="C:cytoplasmic stress granule"/>
    <property type="evidence" value="ECO:0007669"/>
    <property type="project" value="TreeGrafter"/>
</dbReference>
<dbReference type="InterPro" id="IPR052249">
    <property type="entry name" value="Roquin_domain"/>
</dbReference>
<dbReference type="InterPro" id="IPR048575">
    <property type="entry name" value="Roquin_1_2-like_ROQ"/>
</dbReference>
<dbReference type="SMART" id="SM00184">
    <property type="entry name" value="RING"/>
    <property type="match status" value="1"/>
</dbReference>
<evidence type="ECO:0000313" key="12">
    <source>
        <dbReference type="EMBL" id="KNC33038.1"/>
    </source>
</evidence>
<keyword evidence="7 8" id="KW-0862">Zinc</keyword>
<keyword evidence="5 8" id="KW-0479">Metal-binding</keyword>
<evidence type="ECO:0000256" key="4">
    <source>
        <dbReference type="ARBA" id="ARBA00022679"/>
    </source>
</evidence>
<dbReference type="OrthoDB" id="10067217at2759"/>
<dbReference type="EC" id="2.3.2.27" evidence="3"/>
<dbReference type="InterPro" id="IPR000571">
    <property type="entry name" value="Znf_CCCH"/>
</dbReference>
<dbReference type="SMART" id="SM00356">
    <property type="entry name" value="ZnF_C3H1"/>
    <property type="match status" value="1"/>
</dbReference>
<comment type="caution">
    <text evidence="12">The sequence shown here is derived from an EMBL/GenBank/DDBJ whole genome shotgun (WGS) entry which is preliminary data.</text>
</comment>
<dbReference type="PROSITE" id="PS50103">
    <property type="entry name" value="ZF_C3H1"/>
    <property type="match status" value="1"/>
</dbReference>
<feature type="compositionally biased region" description="Low complexity" evidence="9">
    <location>
        <begin position="82"/>
        <end position="146"/>
    </location>
</feature>
<feature type="domain" description="C3H1-type" evidence="11">
    <location>
        <begin position="483"/>
        <end position="511"/>
    </location>
</feature>
<comment type="subcellular location">
    <subcellularLocation>
        <location evidence="2">Cytoplasm</location>
        <location evidence="2">P-body</location>
    </subcellularLocation>
</comment>
<organism evidence="12 13">
    <name type="scientific">Lucilia cuprina</name>
    <name type="common">Green bottle fly</name>
    <name type="synonym">Australian sheep blowfly</name>
    <dbReference type="NCBI Taxonomy" id="7375"/>
    <lineage>
        <taxon>Eukaryota</taxon>
        <taxon>Metazoa</taxon>
        <taxon>Ecdysozoa</taxon>
        <taxon>Arthropoda</taxon>
        <taxon>Hexapoda</taxon>
        <taxon>Insecta</taxon>
        <taxon>Pterygota</taxon>
        <taxon>Neoptera</taxon>
        <taxon>Endopterygota</taxon>
        <taxon>Diptera</taxon>
        <taxon>Brachycera</taxon>
        <taxon>Muscomorpha</taxon>
        <taxon>Oestroidea</taxon>
        <taxon>Calliphoridae</taxon>
        <taxon>Luciliinae</taxon>
        <taxon>Lucilia</taxon>
    </lineage>
</organism>
<keyword evidence="4" id="KW-0808">Transferase</keyword>
<comment type="catalytic activity">
    <reaction evidence="1">
        <text>S-ubiquitinyl-[E2 ubiquitin-conjugating enzyme]-L-cysteine + [acceptor protein]-L-lysine = [E2 ubiquitin-conjugating enzyme]-L-cysteine + N(6)-ubiquitinyl-[acceptor protein]-L-lysine.</text>
        <dbReference type="EC" id="2.3.2.27"/>
    </reaction>
</comment>
<sequence>MPFQAPSWTEFYNCPICENEFSTNQRLPISLGCGHTICRVCLATVYNRQCPFDQTYISTDVDNLPINNALLQILNSGDGNDNGNEASNNSTSTNATTSNNNNNNNSNTKNNANISYSNINSNNNNNSSSNSGGNNNKTLNSNSENNEATAGDTEMPPSVRNLKPEDLKSYKYSKKCIEELAQYLKSFVTNSGCTLLTRPMLRKLVTLVNCQLVEEEGRIRAVRTSRFLGERTVTELLLQHQNPQQLSLCLWAAVRSRGCQFLGPSMQEEVLKLVLMALENGSALSRKVLVMYVVQRLVDKFLPASKTSIGHVVQLLYRASCFKVSKRDGDSSLMQLKEEFRDYEALRREHDAQIVQIATEAGLRIAPDQWSSLLYGNTSHKSHMQSICDTLQTPSSFSQSIQELVLALQRTGDPTNLSNIRSHLKHLANIDPSLEGPPPTWEDVEKALDAVRHIVLGLVKFMQFQSNRKVQDFPVPPVSANGKYKISLCRDYTERRMCPRGANCTFAHSAEERQRYRAKHRRTGTVEKIITRPATATSTAGVTAGASGSTQTLENIKKEFSPNPNSQQNQSVNITHHNQTLGHLHTSPADMVNSPIKVKTSPMRKYANNENPNNNGNIMRPNLMDPQFVGDLSNTTSPLHIQGSINALHASPIPPGHMLGLTAPTPIVNVPPLHQQHPSYENIPFGALNFVGAGTGGAGGVGGKFVRMPTMGTNLPPPPHIRPPNLRGPISSTGSGGLQGLSPRSSMHNPINMTTVVNPPNLQGTNSNKPPSSPLHKNLYNNSNITGDFYNNVPSYFGNPTPERQLQKPPHMPAPTNPLWDSQQHQQQQQPPQQLQHQQHPQCQSLLKPSDYPHTNQHHLLFMPPSANQPNDSNVFFDKNSLDFNKTQQTSNLDEAVLQLNDNFMFKTTPNNFLEPNSGQKDLNKKTKPHMFWHTNQLPNNANYPNTVNLNSNNNNNTGNPNSNNSNNNNNNNMHINNGVVNIEPPTSSSLFRDRESFVRSDSILDDDAATFDVPPTSTAALGNKYGPICPMYKGLNTSTSPNSTTNSFVGSWNALISTENDKQCSSTSNNPKDLSVFSLNNNDNALNMPFERHLTDSTDLTVPAMAAAASAQTSTAFDNFNNSVEAALSKLSLNFSNDSRNDQQQQQHQQQLTHFEYDALDHILGVNNMGKNDELLWNNASVNNNNNNSSKQSTMNLGLNSFWSDSNTTAASQPVTQSSTATLMNNNLQLSQQQQQHHQQQQHRLSHKLDDTELDITEIVDKILPYADDSGIKLD</sequence>
<feature type="region of interest" description="Disordered" evidence="9">
    <location>
        <begin position="933"/>
        <end position="977"/>
    </location>
</feature>
<dbReference type="FunFam" id="3.30.40.10:FF:000047">
    <property type="entry name" value="Roquin-2 isoform 1"/>
    <property type="match status" value="1"/>
</dbReference>
<evidence type="ECO:0000256" key="5">
    <source>
        <dbReference type="ARBA" id="ARBA00022723"/>
    </source>
</evidence>
<reference evidence="12 13" key="1">
    <citation type="journal article" date="2015" name="Nat. Commun.">
        <title>Lucilia cuprina genome unlocks parasitic fly biology to underpin future interventions.</title>
        <authorList>
            <person name="Anstead C.A."/>
            <person name="Korhonen P.K."/>
            <person name="Young N.D."/>
            <person name="Hall R.S."/>
            <person name="Jex A.R."/>
            <person name="Murali S.C."/>
            <person name="Hughes D.S."/>
            <person name="Lee S.F."/>
            <person name="Perry T."/>
            <person name="Stroehlein A.J."/>
            <person name="Ansell B.R."/>
            <person name="Breugelmans B."/>
            <person name="Hofmann A."/>
            <person name="Qu J."/>
            <person name="Dugan S."/>
            <person name="Lee S.L."/>
            <person name="Chao H."/>
            <person name="Dinh H."/>
            <person name="Han Y."/>
            <person name="Doddapaneni H.V."/>
            <person name="Worley K.C."/>
            <person name="Muzny D.M."/>
            <person name="Ioannidis P."/>
            <person name="Waterhouse R.M."/>
            <person name="Zdobnov E.M."/>
            <person name="James P.J."/>
            <person name="Bagnall N.H."/>
            <person name="Kotze A.C."/>
            <person name="Gibbs R.A."/>
            <person name="Richards S."/>
            <person name="Batterham P."/>
            <person name="Gasser R.B."/>
        </authorList>
    </citation>
    <scope>NUCLEOTIDE SEQUENCE [LARGE SCALE GENOMIC DNA]</scope>
    <source>
        <strain evidence="12 13">LS</strain>
        <tissue evidence="12">Full body</tissue>
    </source>
</reference>
<dbReference type="FunFam" id="1.20.120.1790:FF:000001">
    <property type="entry name" value="roquin-1 isoform X1"/>
    <property type="match status" value="1"/>
</dbReference>
<dbReference type="STRING" id="7375.A0A0L0CL02"/>
<dbReference type="GO" id="GO:0035613">
    <property type="term" value="F:RNA stem-loop binding"/>
    <property type="evidence" value="ECO:0007669"/>
    <property type="project" value="TreeGrafter"/>
</dbReference>
<dbReference type="OMA" id="GPICPMY"/>
<name>A0A0L0CL02_LUCCU</name>
<keyword evidence="13" id="KW-1185">Reference proteome</keyword>
<evidence type="ECO:0000256" key="3">
    <source>
        <dbReference type="ARBA" id="ARBA00012483"/>
    </source>
</evidence>
<protein>
    <recommendedName>
        <fullName evidence="3">RING-type E3 ubiquitin transferase</fullName>
        <ecNumber evidence="3">2.3.2.27</ecNumber>
    </recommendedName>
</protein>
<feature type="zinc finger region" description="C3H1-type" evidence="8">
    <location>
        <begin position="483"/>
        <end position="511"/>
    </location>
</feature>
<dbReference type="SUPFAM" id="SSF57850">
    <property type="entry name" value="RING/U-box"/>
    <property type="match status" value="1"/>
</dbReference>
<feature type="compositionally biased region" description="Low complexity" evidence="9">
    <location>
        <begin position="823"/>
        <end position="844"/>
    </location>
</feature>
<feature type="region of interest" description="Disordered" evidence="9">
    <location>
        <begin position="794"/>
        <end position="873"/>
    </location>
</feature>